<dbReference type="InterPro" id="IPR051057">
    <property type="entry name" value="PI-PLC_domain"/>
</dbReference>
<dbReference type="InterPro" id="IPR017946">
    <property type="entry name" value="PLC-like_Pdiesterase_TIM-brl"/>
</dbReference>
<reference evidence="2 3" key="1">
    <citation type="journal article" date="2011" name="Nat. Commun.">
        <title>Effector diversification within compartments of the Leptosphaeria maculans genome affected by Repeat-Induced Point mutations.</title>
        <authorList>
            <person name="Rouxel T."/>
            <person name="Grandaubert J."/>
            <person name="Hane J.K."/>
            <person name="Hoede C."/>
            <person name="van de Wouw A.P."/>
            <person name="Couloux A."/>
            <person name="Dominguez V."/>
            <person name="Anthouard V."/>
            <person name="Bally P."/>
            <person name="Bourras S."/>
            <person name="Cozijnsen A.J."/>
            <person name="Ciuffetti L.M."/>
            <person name="Degrave A."/>
            <person name="Dilmaghani A."/>
            <person name="Duret L."/>
            <person name="Fudal I."/>
            <person name="Goodwin S.B."/>
            <person name="Gout L."/>
            <person name="Glaser N."/>
            <person name="Linglin J."/>
            <person name="Kema G.H.J."/>
            <person name="Lapalu N."/>
            <person name="Lawrence C.B."/>
            <person name="May K."/>
            <person name="Meyer M."/>
            <person name="Ollivier B."/>
            <person name="Poulain J."/>
            <person name="Schoch C.L."/>
            <person name="Simon A."/>
            <person name="Spatafora J.W."/>
            <person name="Stachowiak A."/>
            <person name="Turgeon B.G."/>
            <person name="Tyler B.M."/>
            <person name="Vincent D."/>
            <person name="Weissenbach J."/>
            <person name="Amselem J."/>
            <person name="Quesneville H."/>
            <person name="Oliver R.P."/>
            <person name="Wincker P."/>
            <person name="Balesdent M.-H."/>
            <person name="Howlett B.J."/>
        </authorList>
    </citation>
    <scope>NUCLEOTIDE SEQUENCE [LARGE SCALE GENOMIC DNA]</scope>
    <source>
        <strain evidence="3">JN3 / isolate v23.1.3 / race Av1-4-5-6-7-8</strain>
    </source>
</reference>
<evidence type="ECO:0008006" key="4">
    <source>
        <dbReference type="Google" id="ProtNLM"/>
    </source>
</evidence>
<dbReference type="VEuPathDB" id="FungiDB:Lema_P124940.1"/>
<dbReference type="PANTHER" id="PTHR13593:SF80">
    <property type="entry name" value="PLC-LIKE PHOSPHODIESTERASE"/>
    <property type="match status" value="1"/>
</dbReference>
<keyword evidence="3" id="KW-1185">Reference proteome</keyword>
<dbReference type="GO" id="GO:0008081">
    <property type="term" value="F:phosphoric diester hydrolase activity"/>
    <property type="evidence" value="ECO:0007669"/>
    <property type="project" value="InterPro"/>
</dbReference>
<accession>M1ZJE7</accession>
<dbReference type="OrthoDB" id="7984201at2759"/>
<dbReference type="InParanoid" id="M1ZJE7"/>
<proteinExistence type="predicted"/>
<dbReference type="STRING" id="985895.M1ZJE7"/>
<protein>
    <recommendedName>
        <fullName evidence="4">PLC-like phosphodiesterase</fullName>
    </recommendedName>
</protein>
<dbReference type="AlphaFoldDB" id="M1ZJE7"/>
<evidence type="ECO:0000256" key="1">
    <source>
        <dbReference type="SAM" id="SignalP"/>
    </source>
</evidence>
<dbReference type="SUPFAM" id="SSF51695">
    <property type="entry name" value="PLC-like phosphodiesterases"/>
    <property type="match status" value="1"/>
</dbReference>
<dbReference type="Proteomes" id="UP000002668">
    <property type="component" value="Genome"/>
</dbReference>
<keyword evidence="1" id="KW-0732">Signal</keyword>
<organism evidence="2 3">
    <name type="scientific">Leptosphaeria maculans (strain JN3 / isolate v23.1.3 / race Av1-4-5-6-7-8)</name>
    <name type="common">Blackleg fungus</name>
    <name type="synonym">Phoma lingam</name>
    <dbReference type="NCBI Taxonomy" id="985895"/>
    <lineage>
        <taxon>Eukaryota</taxon>
        <taxon>Fungi</taxon>
        <taxon>Dikarya</taxon>
        <taxon>Ascomycota</taxon>
        <taxon>Pezizomycotina</taxon>
        <taxon>Dothideomycetes</taxon>
        <taxon>Pleosporomycetidae</taxon>
        <taxon>Pleosporales</taxon>
        <taxon>Pleosporineae</taxon>
        <taxon>Leptosphaeriaceae</taxon>
        <taxon>Plenodomus</taxon>
        <taxon>Plenodomus lingam/Leptosphaeria maculans species complex</taxon>
    </lineage>
</organism>
<name>M1ZJE7_LEPMJ</name>
<evidence type="ECO:0000313" key="2">
    <source>
        <dbReference type="EMBL" id="CCT61090.1"/>
    </source>
</evidence>
<dbReference type="Gene3D" id="3.20.20.190">
    <property type="entry name" value="Phosphatidylinositol (PI) phosphodiesterase"/>
    <property type="match status" value="1"/>
</dbReference>
<dbReference type="PANTHER" id="PTHR13593">
    <property type="match status" value="1"/>
</dbReference>
<feature type="chain" id="PRO_5004020171" description="PLC-like phosphodiesterase" evidence="1">
    <location>
        <begin position="19"/>
        <end position="373"/>
    </location>
</feature>
<dbReference type="GO" id="GO:0006629">
    <property type="term" value="P:lipid metabolic process"/>
    <property type="evidence" value="ECO:0007669"/>
    <property type="project" value="InterPro"/>
</dbReference>
<sequence length="373" mass="41760">MRILLLLSVLLIIALARARPQLMTGRACNNSPQLCSLHYDEVTYLGAHDSPFVRDASSGYSTFGNQIFNTTVQLDAGVRLLTAQVHVAENAQTKNRELHLCHSVCTLFDVGLLHEWLREIRKWLDVNPNEVVTLLLVNMNGVEAQELMEEYSKANLAHYGYVPSQIDKAPPPSNEFKKTWPTLEDMIDKGERLVSFVHPITPDNIMAPYLLREFDFVWENAYAVTYAENFDCKPDRPSNTSTVRELQDSGRLFLMNHFLYWKQAFGIQTPETRKVAETNSWDGPGGLGTHIRQCSSELLKQPTFVLVDFFNIGVAMDVVDDFNGVQNPIGRKLVPNVTIDGGFALRLMGEVGIAEQASTMALAVAVAMTILLT</sequence>
<feature type="signal peptide" evidence="1">
    <location>
        <begin position="1"/>
        <end position="18"/>
    </location>
</feature>
<gene>
    <name evidence="2" type="ORF">Lema_P124940.1</name>
</gene>
<dbReference type="Pfam" id="PF26146">
    <property type="entry name" value="PI-PLC_X"/>
    <property type="match status" value="1"/>
</dbReference>
<evidence type="ECO:0000313" key="3">
    <source>
        <dbReference type="Proteomes" id="UP000002668"/>
    </source>
</evidence>
<dbReference type="EMBL" id="FP929064">
    <property type="protein sequence ID" value="CCT61090.1"/>
    <property type="molecule type" value="Genomic_DNA"/>
</dbReference>